<dbReference type="NCBIfam" id="TIGR01509">
    <property type="entry name" value="HAD-SF-IA-v3"/>
    <property type="match status" value="1"/>
</dbReference>
<dbReference type="Proteomes" id="UP000002748">
    <property type="component" value="Unassembled WGS sequence"/>
</dbReference>
<evidence type="ECO:0000313" key="1">
    <source>
        <dbReference type="EMBL" id="EJT50134.1"/>
    </source>
</evidence>
<dbReference type="KEGG" id="tasa:A1Q1_00601"/>
<evidence type="ECO:0000313" key="2">
    <source>
        <dbReference type="Proteomes" id="UP000002748"/>
    </source>
</evidence>
<dbReference type="EMBL" id="ALBS01000126">
    <property type="protein sequence ID" value="EJT50134.1"/>
    <property type="molecule type" value="Genomic_DNA"/>
</dbReference>
<dbReference type="SFLD" id="SFLDG01129">
    <property type="entry name" value="C1.5:_HAD__Beta-PGM__Phosphata"/>
    <property type="match status" value="1"/>
</dbReference>
<dbReference type="Gene3D" id="1.10.150.240">
    <property type="entry name" value="Putative phosphatase, domain 2"/>
    <property type="match status" value="1"/>
</dbReference>
<proteinExistence type="predicted"/>
<dbReference type="Pfam" id="PF00702">
    <property type="entry name" value="Hydrolase"/>
    <property type="match status" value="1"/>
</dbReference>
<dbReference type="PANTHER" id="PTHR43434">
    <property type="entry name" value="PHOSPHOGLYCOLATE PHOSPHATASE"/>
    <property type="match status" value="1"/>
</dbReference>
<comment type="caution">
    <text evidence="1">The sequence shown here is derived from an EMBL/GenBank/DDBJ whole genome shotgun (WGS) entry which is preliminary data.</text>
</comment>
<dbReference type="RefSeq" id="XP_014181391.1">
    <property type="nucleotide sequence ID" value="XM_014325916.1"/>
</dbReference>
<gene>
    <name evidence="1" type="ORF">A1Q1_00601</name>
</gene>
<dbReference type="GO" id="GO:0006281">
    <property type="term" value="P:DNA repair"/>
    <property type="evidence" value="ECO:0007669"/>
    <property type="project" value="TreeGrafter"/>
</dbReference>
<accession>J6EZP5</accession>
<sequence>MAIDTLLFDCDNTLVLSEHLAFEGCAELVNSLIKAHALPLEPFTGPTLQQKYVGQNFRGMLSSLASEYSLPITQEELEVYVKKEEEVVIAKLQAALEPCEGVKPVLDDLERSGKYTLAVVSSSALRRVNVSLEKTGLAGYFGDRVYSAATSMPEPSSKPDPAIYIFALAKLGKNADTAVAVEDSRSGTTSAVRAGIKTIGYLGAYPPEEREDMGRVLKEAGAVVNINHWDEFEDALKKF</sequence>
<dbReference type="AlphaFoldDB" id="J6EZP5"/>
<dbReference type="VEuPathDB" id="FungiDB:A1Q1_00601"/>
<dbReference type="GO" id="GO:0008967">
    <property type="term" value="F:phosphoglycolate phosphatase activity"/>
    <property type="evidence" value="ECO:0007669"/>
    <property type="project" value="TreeGrafter"/>
</dbReference>
<dbReference type="InterPro" id="IPR036412">
    <property type="entry name" value="HAD-like_sf"/>
</dbReference>
<reference evidence="1 2" key="1">
    <citation type="journal article" date="2012" name="Eukaryot. Cell">
        <title>Draft genome sequence of CBS 2479, the standard type strain of Trichosporon asahii.</title>
        <authorList>
            <person name="Yang R.Y."/>
            <person name="Li H.T."/>
            <person name="Zhu H."/>
            <person name="Zhou G.P."/>
            <person name="Wang M."/>
            <person name="Wang L."/>
        </authorList>
    </citation>
    <scope>NUCLEOTIDE SEQUENCE [LARGE SCALE GENOMIC DNA]</scope>
    <source>
        <strain evidence="2">ATCC 90039 / CBS 2479 / JCM 2466 / KCTC 7840 / NCYC 2677 / UAMH 7654</strain>
    </source>
</reference>
<dbReference type="GO" id="GO:0005829">
    <property type="term" value="C:cytosol"/>
    <property type="evidence" value="ECO:0007669"/>
    <property type="project" value="TreeGrafter"/>
</dbReference>
<dbReference type="InterPro" id="IPR050155">
    <property type="entry name" value="HAD-like_hydrolase_sf"/>
</dbReference>
<protein>
    <submittedName>
        <fullName evidence="1">Uncharacterized protein</fullName>
    </submittedName>
</protein>
<dbReference type="SUPFAM" id="SSF56784">
    <property type="entry name" value="HAD-like"/>
    <property type="match status" value="1"/>
</dbReference>
<dbReference type="InterPro" id="IPR023198">
    <property type="entry name" value="PGP-like_dom2"/>
</dbReference>
<organism evidence="1 2">
    <name type="scientific">Trichosporon asahii var. asahii (strain ATCC 90039 / CBS 2479 / JCM 2466 / KCTC 7840 / NBRC 103889/ NCYC 2677 / UAMH 7654)</name>
    <name type="common">Yeast</name>
    <dbReference type="NCBI Taxonomy" id="1186058"/>
    <lineage>
        <taxon>Eukaryota</taxon>
        <taxon>Fungi</taxon>
        <taxon>Dikarya</taxon>
        <taxon>Basidiomycota</taxon>
        <taxon>Agaricomycotina</taxon>
        <taxon>Tremellomycetes</taxon>
        <taxon>Trichosporonales</taxon>
        <taxon>Trichosporonaceae</taxon>
        <taxon>Trichosporon</taxon>
    </lineage>
</organism>
<dbReference type="OrthoDB" id="2107174at2759"/>
<dbReference type="SFLD" id="SFLDS00003">
    <property type="entry name" value="Haloacid_Dehalogenase"/>
    <property type="match status" value="1"/>
</dbReference>
<dbReference type="PANTHER" id="PTHR43434:SF1">
    <property type="entry name" value="PHOSPHOGLYCOLATE PHOSPHATASE"/>
    <property type="match status" value="1"/>
</dbReference>
<dbReference type="GeneID" id="25984115"/>
<dbReference type="Gene3D" id="3.40.50.1000">
    <property type="entry name" value="HAD superfamily/HAD-like"/>
    <property type="match status" value="1"/>
</dbReference>
<name>J6EZP5_TRIAS</name>
<dbReference type="InterPro" id="IPR023214">
    <property type="entry name" value="HAD_sf"/>
</dbReference>
<dbReference type="HOGENOM" id="CLU_045011_14_1_1"/>
<dbReference type="InterPro" id="IPR006439">
    <property type="entry name" value="HAD-SF_hydro_IA"/>
</dbReference>